<protein>
    <recommendedName>
        <fullName evidence="4">BRI1-KD interacting protein</fullName>
    </recommendedName>
</protein>
<dbReference type="InParanoid" id="B9SZB5"/>
<feature type="compositionally biased region" description="Basic and acidic residues" evidence="1">
    <location>
        <begin position="146"/>
        <end position="156"/>
    </location>
</feature>
<name>B9SZB5_RICCO</name>
<feature type="region of interest" description="Disordered" evidence="1">
    <location>
        <begin position="28"/>
        <end position="64"/>
    </location>
</feature>
<dbReference type="EMBL" id="EQ974271">
    <property type="protein sequence ID" value="EEF31041.1"/>
    <property type="molecule type" value="Genomic_DNA"/>
</dbReference>
<dbReference type="PANTHER" id="PTHR34952:SF2">
    <property type="entry name" value="OS05G0113500 PROTEIN"/>
    <property type="match status" value="1"/>
</dbReference>
<gene>
    <name evidence="2" type="ORF">RCOM_1202340</name>
</gene>
<keyword evidence="3" id="KW-1185">Reference proteome</keyword>
<sequence>MDISSARVDAGGGGVRVDEIESSFRKFVHVDDTRESSPSDGDDNSDEEGSEELEPFRPEPVTKCMEKFPGNLLVEEDDEPETAMQQLSSEGPIQPAVLLVSAMKGSREKLGASLRKLTVSWAPDVYDPIPNSLSHTVKSKQKKSKKDRDRDKESNNYKKNGKRGQKGNSRGGGGKDKKQLRKAGGRSDRGYKTLSISESPDNLDEFNVGSPDYCGSSFLKKSPANFHYSVAEAL</sequence>
<feature type="compositionally biased region" description="Basic and acidic residues" evidence="1">
    <location>
        <begin position="28"/>
        <end position="37"/>
    </location>
</feature>
<proteinExistence type="predicted"/>
<accession>B9SZB5</accession>
<evidence type="ECO:0008006" key="4">
    <source>
        <dbReference type="Google" id="ProtNLM"/>
    </source>
</evidence>
<dbReference type="OrthoDB" id="2016966at2759"/>
<dbReference type="STRING" id="3988.B9SZB5"/>
<dbReference type="KEGG" id="rcu:8269376"/>
<evidence type="ECO:0000256" key="1">
    <source>
        <dbReference type="SAM" id="MobiDB-lite"/>
    </source>
</evidence>
<dbReference type="FunCoup" id="B9SZB5">
    <property type="interactions" value="241"/>
</dbReference>
<dbReference type="OMA" id="DIKHAMV"/>
<evidence type="ECO:0000313" key="2">
    <source>
        <dbReference type="EMBL" id="EEF31041.1"/>
    </source>
</evidence>
<feature type="region of interest" description="Disordered" evidence="1">
    <location>
        <begin position="121"/>
        <end position="207"/>
    </location>
</feature>
<organism evidence="2 3">
    <name type="scientific">Ricinus communis</name>
    <name type="common">Castor bean</name>
    <dbReference type="NCBI Taxonomy" id="3988"/>
    <lineage>
        <taxon>Eukaryota</taxon>
        <taxon>Viridiplantae</taxon>
        <taxon>Streptophyta</taxon>
        <taxon>Embryophyta</taxon>
        <taxon>Tracheophyta</taxon>
        <taxon>Spermatophyta</taxon>
        <taxon>Magnoliopsida</taxon>
        <taxon>eudicotyledons</taxon>
        <taxon>Gunneridae</taxon>
        <taxon>Pentapetalae</taxon>
        <taxon>rosids</taxon>
        <taxon>fabids</taxon>
        <taxon>Malpighiales</taxon>
        <taxon>Euphorbiaceae</taxon>
        <taxon>Acalyphoideae</taxon>
        <taxon>Acalypheae</taxon>
        <taxon>Ricinus</taxon>
    </lineage>
</organism>
<evidence type="ECO:0000313" key="3">
    <source>
        <dbReference type="Proteomes" id="UP000008311"/>
    </source>
</evidence>
<dbReference type="PANTHER" id="PTHR34952">
    <property type="entry name" value="OS05G0113500 PROTEIN"/>
    <property type="match status" value="1"/>
</dbReference>
<reference evidence="3" key="1">
    <citation type="journal article" date="2010" name="Nat. Biotechnol.">
        <title>Draft genome sequence of the oilseed species Ricinus communis.</title>
        <authorList>
            <person name="Chan A.P."/>
            <person name="Crabtree J."/>
            <person name="Zhao Q."/>
            <person name="Lorenzi H."/>
            <person name="Orvis J."/>
            <person name="Puiu D."/>
            <person name="Melake-Berhan A."/>
            <person name="Jones K.M."/>
            <person name="Redman J."/>
            <person name="Chen G."/>
            <person name="Cahoon E.B."/>
            <person name="Gedil M."/>
            <person name="Stanke M."/>
            <person name="Haas B.J."/>
            <person name="Wortman J.R."/>
            <person name="Fraser-Liggett C.M."/>
            <person name="Ravel J."/>
            <person name="Rabinowicz P.D."/>
        </authorList>
    </citation>
    <scope>NUCLEOTIDE SEQUENCE [LARGE SCALE GENOMIC DNA]</scope>
    <source>
        <strain evidence="3">cv. Hale</strain>
    </source>
</reference>
<feature type="compositionally biased region" description="Acidic residues" evidence="1">
    <location>
        <begin position="40"/>
        <end position="53"/>
    </location>
</feature>
<dbReference type="eggNOG" id="ENOG502S25F">
    <property type="taxonomic scope" value="Eukaryota"/>
</dbReference>
<dbReference type="AlphaFoldDB" id="B9SZB5"/>
<dbReference type="Proteomes" id="UP000008311">
    <property type="component" value="Unassembled WGS sequence"/>
</dbReference>